<evidence type="ECO:0000256" key="3">
    <source>
        <dbReference type="ARBA" id="ARBA00023012"/>
    </source>
</evidence>
<dbReference type="PANTHER" id="PTHR11177">
    <property type="entry name" value="CHITINASE"/>
    <property type="match status" value="1"/>
</dbReference>
<evidence type="ECO:0000256" key="1">
    <source>
        <dbReference type="ARBA" id="ARBA00000822"/>
    </source>
</evidence>
<dbReference type="InterPro" id="IPR001223">
    <property type="entry name" value="Glyco_hydro18_cat"/>
</dbReference>
<dbReference type="PROSITE" id="PS50930">
    <property type="entry name" value="HTH_LYTTR"/>
    <property type="match status" value="1"/>
</dbReference>
<evidence type="ECO:0000256" key="4">
    <source>
        <dbReference type="ARBA" id="ARBA00023024"/>
    </source>
</evidence>
<keyword evidence="7" id="KW-0472">Membrane</keyword>
<name>A0ABS8WC56_9GAMM</name>
<evidence type="ECO:0000313" key="11">
    <source>
        <dbReference type="Proteomes" id="UP001201273"/>
    </source>
</evidence>
<dbReference type="InterPro" id="IPR029070">
    <property type="entry name" value="Chitinase_insertion_sf"/>
</dbReference>
<dbReference type="SMART" id="SM00636">
    <property type="entry name" value="Glyco_18"/>
    <property type="match status" value="1"/>
</dbReference>
<organism evidence="10 11">
    <name type="scientific">Motilimonas cestriensis</name>
    <dbReference type="NCBI Taxonomy" id="2742685"/>
    <lineage>
        <taxon>Bacteria</taxon>
        <taxon>Pseudomonadati</taxon>
        <taxon>Pseudomonadota</taxon>
        <taxon>Gammaproteobacteria</taxon>
        <taxon>Alteromonadales</taxon>
        <taxon>Alteromonadales genera incertae sedis</taxon>
        <taxon>Motilimonas</taxon>
    </lineage>
</organism>
<evidence type="ECO:0000256" key="5">
    <source>
        <dbReference type="ARBA" id="ARBA00023326"/>
    </source>
</evidence>
<dbReference type="InterPro" id="IPR050314">
    <property type="entry name" value="Glycosyl_Hydrlase_18"/>
</dbReference>
<feature type="transmembrane region" description="Helical" evidence="7">
    <location>
        <begin position="386"/>
        <end position="405"/>
    </location>
</feature>
<dbReference type="InterPro" id="IPR007492">
    <property type="entry name" value="LytTR_DNA-bd_dom"/>
</dbReference>
<protein>
    <recommendedName>
        <fullName evidence="2">chitinase</fullName>
        <ecNumber evidence="2">3.2.1.14</ecNumber>
    </recommendedName>
</protein>
<dbReference type="SUPFAM" id="SSF54556">
    <property type="entry name" value="Chitinase insertion domain"/>
    <property type="match status" value="1"/>
</dbReference>
<keyword evidence="5" id="KW-0119">Carbohydrate metabolism</keyword>
<feature type="domain" description="HTH LytTR-type" evidence="8">
    <location>
        <begin position="497"/>
        <end position="590"/>
    </location>
</feature>
<dbReference type="Proteomes" id="UP001201273">
    <property type="component" value="Unassembled WGS sequence"/>
</dbReference>
<keyword evidence="5" id="KW-0624">Polysaccharide degradation</keyword>
<feature type="coiled-coil region" evidence="6">
    <location>
        <begin position="437"/>
        <end position="464"/>
    </location>
</feature>
<evidence type="ECO:0000256" key="6">
    <source>
        <dbReference type="SAM" id="Coils"/>
    </source>
</evidence>
<dbReference type="GO" id="GO:0003677">
    <property type="term" value="F:DNA binding"/>
    <property type="evidence" value="ECO:0007669"/>
    <property type="project" value="UniProtKB-KW"/>
</dbReference>
<keyword evidence="6" id="KW-0175">Coiled coil</keyword>
<keyword evidence="11" id="KW-1185">Reference proteome</keyword>
<dbReference type="Pfam" id="PF00704">
    <property type="entry name" value="Glyco_hydro_18"/>
    <property type="match status" value="1"/>
</dbReference>
<keyword evidence="4" id="KW-0146">Chitin degradation</keyword>
<keyword evidence="7" id="KW-1133">Transmembrane helix</keyword>
<comment type="catalytic activity">
    <reaction evidence="1">
        <text>Random endo-hydrolysis of N-acetyl-beta-D-glucosaminide (1-&gt;4)-beta-linkages in chitin and chitodextrins.</text>
        <dbReference type="EC" id="3.2.1.14"/>
    </reaction>
</comment>
<feature type="domain" description="GH18" evidence="9">
    <location>
        <begin position="22"/>
        <end position="372"/>
    </location>
</feature>
<proteinExistence type="predicted"/>
<dbReference type="SUPFAM" id="SSF51445">
    <property type="entry name" value="(Trans)glycosidases"/>
    <property type="match status" value="1"/>
</dbReference>
<keyword evidence="7" id="KW-0812">Transmembrane</keyword>
<evidence type="ECO:0000259" key="9">
    <source>
        <dbReference type="PROSITE" id="PS51910"/>
    </source>
</evidence>
<dbReference type="EC" id="3.2.1.14" evidence="2"/>
<keyword evidence="10" id="KW-0238">DNA-binding</keyword>
<dbReference type="RefSeq" id="WP_233054258.1">
    <property type="nucleotide sequence ID" value="NZ_JAIMJA010000022.1"/>
</dbReference>
<sequence length="593" mass="67616">MRKLLTIFLIILLPHTAFASEKLLVGQFFGWNGQINELEIEPLTHLVYNHLNLTETASIDVLLPKQELKHLTALRTLKQRKPSLTLLASIGGWALSQNYPLITSNEKLSQQFIDNIGALLAEGIFDGITIDWRYPGVSREKTVGNRDSDGDNLLNLIMRIRQTYPNMPLFMTVSVLTDDLIYLPIKQISQYVDVIEILSLDLAGHWQNKSGHSSPLFTPKDNPAIFTGSLDEAVQHLLNQQVPSDKLIVSIPAFGHGWLGVKNNNQGLFQPSESIPKGDYTPKGQPNTGLYSQQSIQDLYFAENYQSYWDDQAKASYLFNMQTGHFISFESTRSLKEKVAYINHYQLAGMSIQDLGADVSLVTQAANLLNTNKLPAIDTHQINLKLISLTLLLLLSAGFLGFYWYRRAINHNQQQQEMAKELLHLQLQQASLPTISNEDITELKKELEQQQQKYNLTLEDQSITAQLQQMMDHLSSHLQQVTNDPTLLSELHKISSNKNRLLYIQAEKGYTGLYLHNQDKPEYIYTRLKQLKRYYDDEFLVQIHRSYLVSAQKVEGVFENNEGKLMIQIGNKTLPIGGSYIAKLQQNFNHWFN</sequence>
<dbReference type="InterPro" id="IPR011583">
    <property type="entry name" value="Chitinase_II/V-like_cat"/>
</dbReference>
<comment type="caution">
    <text evidence="10">The sequence shown here is derived from an EMBL/GenBank/DDBJ whole genome shotgun (WGS) entry which is preliminary data.</text>
</comment>
<dbReference type="Gene3D" id="2.40.50.1020">
    <property type="entry name" value="LytTr DNA-binding domain"/>
    <property type="match status" value="1"/>
</dbReference>
<dbReference type="SMART" id="SM00850">
    <property type="entry name" value="LytTR"/>
    <property type="match status" value="1"/>
</dbReference>
<reference evidence="10 11" key="1">
    <citation type="journal article" date="2022" name="Environ. Microbiol. Rep.">
        <title>Eco-phylogenetic analyses reveal divergent evolution of vitamin B12 metabolism in the marine bacterial family 'Psychromonadaceae'.</title>
        <authorList>
            <person name="Jin X."/>
            <person name="Yang Y."/>
            <person name="Cao H."/>
            <person name="Gao B."/>
            <person name="Zhao Z."/>
        </authorList>
    </citation>
    <scope>NUCLEOTIDE SEQUENCE [LARGE SCALE GENOMIC DNA]</scope>
    <source>
        <strain evidence="10 11">MKS20</strain>
    </source>
</reference>
<evidence type="ECO:0000259" key="8">
    <source>
        <dbReference type="PROSITE" id="PS50930"/>
    </source>
</evidence>
<dbReference type="InterPro" id="IPR017853">
    <property type="entry name" value="GH"/>
</dbReference>
<gene>
    <name evidence="10" type="ORF">K6Y31_17690</name>
</gene>
<dbReference type="PROSITE" id="PS51910">
    <property type="entry name" value="GH18_2"/>
    <property type="match status" value="1"/>
</dbReference>
<evidence type="ECO:0000256" key="7">
    <source>
        <dbReference type="SAM" id="Phobius"/>
    </source>
</evidence>
<keyword evidence="3" id="KW-0902">Two-component regulatory system</keyword>
<dbReference type="EMBL" id="JAIMJA010000022">
    <property type="protein sequence ID" value="MCE2596624.1"/>
    <property type="molecule type" value="Genomic_DNA"/>
</dbReference>
<dbReference type="Gene3D" id="3.20.20.80">
    <property type="entry name" value="Glycosidases"/>
    <property type="match status" value="1"/>
</dbReference>
<dbReference type="PANTHER" id="PTHR11177:SF317">
    <property type="entry name" value="CHITINASE 12-RELATED"/>
    <property type="match status" value="1"/>
</dbReference>
<accession>A0ABS8WC56</accession>
<dbReference type="Gene3D" id="3.10.50.10">
    <property type="match status" value="1"/>
</dbReference>
<dbReference type="Pfam" id="PF04397">
    <property type="entry name" value="LytTR"/>
    <property type="match status" value="1"/>
</dbReference>
<evidence type="ECO:0000256" key="2">
    <source>
        <dbReference type="ARBA" id="ARBA00012729"/>
    </source>
</evidence>
<evidence type="ECO:0000313" key="10">
    <source>
        <dbReference type="EMBL" id="MCE2596624.1"/>
    </source>
</evidence>